<dbReference type="CDD" id="cd02970">
    <property type="entry name" value="PRX_like2"/>
    <property type="match status" value="1"/>
</dbReference>
<feature type="compositionally biased region" description="Polar residues" evidence="1">
    <location>
        <begin position="920"/>
        <end position="931"/>
    </location>
</feature>
<feature type="region of interest" description="Disordered" evidence="1">
    <location>
        <begin position="688"/>
        <end position="1105"/>
    </location>
</feature>
<feature type="region of interest" description="Disordered" evidence="1">
    <location>
        <begin position="65"/>
        <end position="298"/>
    </location>
</feature>
<feature type="compositionally biased region" description="Low complexity" evidence="1">
    <location>
        <begin position="279"/>
        <end position="298"/>
    </location>
</feature>
<keyword evidence="3" id="KW-1185">Reference proteome</keyword>
<feature type="compositionally biased region" description="Pro residues" evidence="1">
    <location>
        <begin position="721"/>
        <end position="737"/>
    </location>
</feature>
<feature type="compositionally biased region" description="Basic and acidic residues" evidence="1">
    <location>
        <begin position="859"/>
        <end position="868"/>
    </location>
</feature>
<feature type="compositionally biased region" description="Basic and acidic residues" evidence="1">
    <location>
        <begin position="386"/>
        <end position="399"/>
    </location>
</feature>
<feature type="region of interest" description="Disordered" evidence="1">
    <location>
        <begin position="327"/>
        <end position="523"/>
    </location>
</feature>
<dbReference type="Pfam" id="PF13911">
    <property type="entry name" value="AhpC-TSA_2"/>
    <property type="match status" value="1"/>
</dbReference>
<accession>A0A1X6MN17</accession>
<dbReference type="Gene3D" id="3.40.30.10">
    <property type="entry name" value="Glutaredoxin"/>
    <property type="match status" value="1"/>
</dbReference>
<feature type="compositionally biased region" description="Basic and acidic residues" evidence="1">
    <location>
        <begin position="630"/>
        <end position="645"/>
    </location>
</feature>
<feature type="region of interest" description="Disordered" evidence="1">
    <location>
        <begin position="1337"/>
        <end position="1401"/>
    </location>
</feature>
<feature type="compositionally biased region" description="Pro residues" evidence="1">
    <location>
        <begin position="782"/>
        <end position="815"/>
    </location>
</feature>
<feature type="compositionally biased region" description="Pro residues" evidence="1">
    <location>
        <begin position="10"/>
        <end position="20"/>
    </location>
</feature>
<protein>
    <submittedName>
        <fullName evidence="2">Uncharacterized protein</fullName>
    </submittedName>
</protein>
<reference evidence="2 3" key="1">
    <citation type="submission" date="2017-04" db="EMBL/GenBank/DDBJ databases">
        <title>Genome Sequence of the Model Brown-Rot Fungus Postia placenta SB12.</title>
        <authorList>
            <consortium name="DOE Joint Genome Institute"/>
            <person name="Gaskell J."/>
            <person name="Kersten P."/>
            <person name="Larrondo L.F."/>
            <person name="Canessa P."/>
            <person name="Martinez D."/>
            <person name="Hibbett D."/>
            <person name="Schmoll M."/>
            <person name="Kubicek C.P."/>
            <person name="Martinez A.T."/>
            <person name="Yadav J."/>
            <person name="Master E."/>
            <person name="Magnuson J.K."/>
            <person name="James T."/>
            <person name="Yaver D."/>
            <person name="Berka R."/>
            <person name="Labutti K."/>
            <person name="Lipzen A."/>
            <person name="Aerts A."/>
            <person name="Barry K."/>
            <person name="Henrissat B."/>
            <person name="Blanchette R."/>
            <person name="Grigoriev I."/>
            <person name="Cullen D."/>
        </authorList>
    </citation>
    <scope>NUCLEOTIDE SEQUENCE [LARGE SCALE GENOMIC DNA]</scope>
    <source>
        <strain evidence="2 3">MAD-698-R-SB12</strain>
    </source>
</reference>
<name>A0A1X6MN17_9APHY</name>
<feature type="compositionally biased region" description="Basic residues" evidence="1">
    <location>
        <begin position="400"/>
        <end position="410"/>
    </location>
</feature>
<feature type="compositionally biased region" description="Basic and acidic residues" evidence="1">
    <location>
        <begin position="1344"/>
        <end position="1356"/>
    </location>
</feature>
<dbReference type="InterPro" id="IPR032801">
    <property type="entry name" value="PXL2A/B/C"/>
</dbReference>
<sequence>MSKVRRKPAPTFPYSPRYPIPDPTDPFVPLKVLRERASSNNATLNFSSDNSSFGNGTLDRDGFYLTVNSDEHGQGLDIAYPPSSTDHHEPLTPPSVWPERLGGYYSDNIPAKRQRPPRSRPKPSRESRTYFSDADLPASSPNQFLQDQHPRHREKPVEPQVLQYRRRSKSAFLAPPPSQNHSQGQREELSAAGFTASQSNVDLPRSVHSEVEEVQPPPPPPPEPKPDVMQTRQYTYDDRQSHGYLIGAPSSDFDIHEPLPTDAQSHSQSLRSTTPPMTPDDTLSLSSSSARDRSASLSPRSLLVFRDLPRVTSRPVLDTSFSVLEDRKGAVELDQETPTTAPLHSKDFPLLRVTSAPPSPEASPTVVASAPSYVPEESYPASEPEPESRPRRGRTESASKRHTIHHRVRKTSSISSARWRKQSYPGHRPATRKQSTESESSLSAALAAVQALVESPTSETPERADANAAPAVSSGPSSFPAALVHAQGTTRPLQPQAKRASIVPPADNAGTESDPGPGSRTTRFILHKPKKSLSHVSLVLAGLPNVSMGPTIAPSANTSIGSAMTVGGGFGSVGSLSREDLNRHTQEFALLRPPPMAHPQFLVRSQAVSHSQAVPHSQLVGHPQPIVDRQPVRESEKPKPPERSARRLSSFPILDDDGVPAELKRDLEDSSPIETSTPAFEAMARVARPHTPIPMTPITSRAPSAAGMHSESQTQAAQREPTPPPVQTFTSPLPPIPTHIHHEAAPEHVRPSYYQSALAPPRGPSPGSYVSPTPPSEVAAPAPLPMSPPQPSEPPTPLPLPTPRVKSPMPPPPSLPREVQSAVPKVLRNEVMQSRGELPEQPLPPLAQSPPVERRPRKRETMREEERMSAYLPVAQLRPQVHAQVQTREQEPEPAAQTLARKRISTAQISGPVRQPTPPSQAQHRSRSTFLAPQPHHRSQTPPIDGHYRSRTSTVPAPPRSQSPPPVPEFRAQSPPPAMAHSRVRSPTAYTQARAQSPPPRVPSRARSPTSSQDHGIRHGRSQEQSFFQLTRAGTSRSGGTHSSSHNTRRRETAPSTPVPQYTSPSPSTTYSQPQPAPRAERRSRSQAPTSHRVQRHQQRPQTPVANLRFDEYAIPTREQLKHAASLPVVAQNGIRVQFGELFKSRRTVICFLRHFWCPADQDYMYSVAREVDPEALRHAGLDLVFVGLGSPAMIKSYKQIWRMPFLIFTDPTLRLHAALGMTRRTQDAGSEFERGEYARHGPLGGLAMVVRNAIRVGMPVWEKGGDVTQLGGEFVLGPGPTCLYTHRMRTTRSHAPILHVLSAAGLSTGLRGASPSLAPNDEEQWMEERRRSYARMQARREKRREGGEQWRREDSTDMAYGSDTGSASVSGCWGTNMPREDAPAGTGTDVGAGRGDGERKRPVRSFHIANPDPHNHRYLPPTPVDEEHTAGDHGWDADVSDLPYLHGIVRDRAEPFRLTEEVLAYPYGKS</sequence>
<dbReference type="STRING" id="670580.A0A1X6MN17"/>
<feature type="region of interest" description="Disordered" evidence="1">
    <location>
        <begin position="1"/>
        <end position="20"/>
    </location>
</feature>
<dbReference type="PANTHER" id="PTHR28630">
    <property type="match status" value="1"/>
</dbReference>
<organism evidence="2 3">
    <name type="scientific">Postia placenta MAD-698-R-SB12</name>
    <dbReference type="NCBI Taxonomy" id="670580"/>
    <lineage>
        <taxon>Eukaryota</taxon>
        <taxon>Fungi</taxon>
        <taxon>Dikarya</taxon>
        <taxon>Basidiomycota</taxon>
        <taxon>Agaricomycotina</taxon>
        <taxon>Agaricomycetes</taxon>
        <taxon>Polyporales</taxon>
        <taxon>Adustoporiaceae</taxon>
        <taxon>Rhodonia</taxon>
    </lineage>
</organism>
<feature type="compositionally biased region" description="Low complexity" evidence="1">
    <location>
        <begin position="362"/>
        <end position="382"/>
    </location>
</feature>
<dbReference type="RefSeq" id="XP_024334615.1">
    <property type="nucleotide sequence ID" value="XM_024482901.1"/>
</dbReference>
<evidence type="ECO:0000256" key="1">
    <source>
        <dbReference type="SAM" id="MobiDB-lite"/>
    </source>
</evidence>
<feature type="compositionally biased region" description="Low complexity" evidence="1">
    <location>
        <begin position="1031"/>
        <end position="1046"/>
    </location>
</feature>
<proteinExistence type="predicted"/>
<dbReference type="PANTHER" id="PTHR28630:SF3">
    <property type="entry name" value="PEROXIREDOXIN-LIKE 2C"/>
    <property type="match status" value="1"/>
</dbReference>
<feature type="compositionally biased region" description="Pro residues" evidence="1">
    <location>
        <begin position="956"/>
        <end position="978"/>
    </location>
</feature>
<feature type="compositionally biased region" description="Low complexity" evidence="1">
    <location>
        <begin position="437"/>
        <end position="455"/>
    </location>
</feature>
<feature type="compositionally biased region" description="Basic and acidic residues" evidence="1">
    <location>
        <begin position="740"/>
        <end position="750"/>
    </location>
</feature>
<dbReference type="EMBL" id="KZ110607">
    <property type="protein sequence ID" value="OSX57821.1"/>
    <property type="molecule type" value="Genomic_DNA"/>
</dbReference>
<gene>
    <name evidence="2" type="ORF">POSPLADRAFT_1076263</name>
</gene>
<feature type="compositionally biased region" description="Polar residues" evidence="1">
    <location>
        <begin position="262"/>
        <end position="275"/>
    </location>
</feature>
<feature type="region of interest" description="Disordered" evidence="1">
    <location>
        <begin position="607"/>
        <end position="659"/>
    </location>
</feature>
<evidence type="ECO:0000313" key="2">
    <source>
        <dbReference type="EMBL" id="OSX57821.1"/>
    </source>
</evidence>
<dbReference type="GeneID" id="36327850"/>
<feature type="compositionally biased region" description="Low complexity" evidence="1">
    <location>
        <begin position="1055"/>
        <end position="1074"/>
    </location>
</feature>
<dbReference type="Proteomes" id="UP000194127">
    <property type="component" value="Unassembled WGS sequence"/>
</dbReference>
<dbReference type="SUPFAM" id="SSF52833">
    <property type="entry name" value="Thioredoxin-like"/>
    <property type="match status" value="1"/>
</dbReference>
<feature type="compositionally biased region" description="Low complexity" evidence="1">
    <location>
        <begin position="1003"/>
        <end position="1012"/>
    </location>
</feature>
<dbReference type="OrthoDB" id="2803336at2759"/>
<evidence type="ECO:0000313" key="3">
    <source>
        <dbReference type="Proteomes" id="UP000194127"/>
    </source>
</evidence>
<feature type="compositionally biased region" description="Basic residues" evidence="1">
    <location>
        <begin position="112"/>
        <end position="122"/>
    </location>
</feature>
<dbReference type="InterPro" id="IPR036249">
    <property type="entry name" value="Thioredoxin-like_sf"/>
</dbReference>